<comment type="subcellular location">
    <subcellularLocation>
        <location evidence="1">Cell membrane</location>
        <topology evidence="1">Multi-pass membrane protein</topology>
    </subcellularLocation>
</comment>
<dbReference type="SUPFAM" id="SSF90123">
    <property type="entry name" value="ABC transporter transmembrane region"/>
    <property type="match status" value="1"/>
</dbReference>
<evidence type="ECO:0000313" key="8">
    <source>
        <dbReference type="Proteomes" id="UP000263232"/>
    </source>
</evidence>
<evidence type="ECO:0000259" key="6">
    <source>
        <dbReference type="PROSITE" id="PS50929"/>
    </source>
</evidence>
<accession>A0A347WI85</accession>
<dbReference type="AlphaFoldDB" id="A0A347WI85"/>
<evidence type="ECO:0000313" key="7">
    <source>
        <dbReference type="EMBL" id="AXY24792.1"/>
    </source>
</evidence>
<feature type="domain" description="ABC transmembrane type-1" evidence="6">
    <location>
        <begin position="1"/>
        <end position="73"/>
    </location>
</feature>
<dbReference type="PROSITE" id="PS50929">
    <property type="entry name" value="ABC_TM1F"/>
    <property type="match status" value="1"/>
</dbReference>
<organism evidence="7 8">
    <name type="scientific">Suicoccus acidiformans</name>
    <dbReference type="NCBI Taxonomy" id="2036206"/>
    <lineage>
        <taxon>Bacteria</taxon>
        <taxon>Bacillati</taxon>
        <taxon>Bacillota</taxon>
        <taxon>Bacilli</taxon>
        <taxon>Lactobacillales</taxon>
        <taxon>Aerococcaceae</taxon>
        <taxon>Suicoccus</taxon>
    </lineage>
</organism>
<dbReference type="GO" id="GO:0005886">
    <property type="term" value="C:plasma membrane"/>
    <property type="evidence" value="ECO:0007669"/>
    <property type="project" value="UniProtKB-SubCell"/>
</dbReference>
<feature type="transmembrane region" description="Helical" evidence="5">
    <location>
        <begin position="53"/>
        <end position="73"/>
    </location>
</feature>
<dbReference type="GO" id="GO:0005524">
    <property type="term" value="F:ATP binding"/>
    <property type="evidence" value="ECO:0007669"/>
    <property type="project" value="InterPro"/>
</dbReference>
<evidence type="ECO:0000256" key="2">
    <source>
        <dbReference type="ARBA" id="ARBA00022692"/>
    </source>
</evidence>
<keyword evidence="8" id="KW-1185">Reference proteome</keyword>
<reference evidence="7 8" key="1">
    <citation type="submission" date="2017-09" db="EMBL/GenBank/DDBJ databases">
        <title>Complete genome sequence of Oxytococcus suis strain ZY16052.</title>
        <authorList>
            <person name="Li F."/>
        </authorList>
    </citation>
    <scope>NUCLEOTIDE SEQUENCE [LARGE SCALE GENOMIC DNA]</scope>
    <source>
        <strain evidence="7 8">ZY16052</strain>
    </source>
</reference>
<evidence type="ECO:0000256" key="3">
    <source>
        <dbReference type="ARBA" id="ARBA00022989"/>
    </source>
</evidence>
<dbReference type="Gene3D" id="1.20.1560.10">
    <property type="entry name" value="ABC transporter type 1, transmembrane domain"/>
    <property type="match status" value="1"/>
</dbReference>
<evidence type="ECO:0000256" key="5">
    <source>
        <dbReference type="SAM" id="Phobius"/>
    </source>
</evidence>
<dbReference type="GO" id="GO:0140359">
    <property type="term" value="F:ABC-type transporter activity"/>
    <property type="evidence" value="ECO:0007669"/>
    <property type="project" value="InterPro"/>
</dbReference>
<evidence type="ECO:0000256" key="4">
    <source>
        <dbReference type="ARBA" id="ARBA00023136"/>
    </source>
</evidence>
<dbReference type="InterPro" id="IPR036640">
    <property type="entry name" value="ABC1_TM_sf"/>
</dbReference>
<dbReference type="KEGG" id="abae:CL176_01480"/>
<proteinExistence type="predicted"/>
<sequence>MRQTIDTINQKFRENSTGIRVVKAFKKTDYEERAFAQATDASFDANVKAESTMMLLSPLILLVANALTLVILYNGGTPRRGR</sequence>
<name>A0A347WI85_9LACT</name>
<evidence type="ECO:0000256" key="1">
    <source>
        <dbReference type="ARBA" id="ARBA00004651"/>
    </source>
</evidence>
<gene>
    <name evidence="7" type="ORF">CL176_01480</name>
</gene>
<dbReference type="Pfam" id="PF00664">
    <property type="entry name" value="ABC_membrane"/>
    <property type="match status" value="1"/>
</dbReference>
<dbReference type="InterPro" id="IPR011527">
    <property type="entry name" value="ABC1_TM_dom"/>
</dbReference>
<dbReference type="EMBL" id="CP023434">
    <property type="protein sequence ID" value="AXY24792.1"/>
    <property type="molecule type" value="Genomic_DNA"/>
</dbReference>
<protein>
    <recommendedName>
        <fullName evidence="6">ABC transmembrane type-1 domain-containing protein</fullName>
    </recommendedName>
</protein>
<keyword evidence="2 5" id="KW-0812">Transmembrane</keyword>
<keyword evidence="4 5" id="KW-0472">Membrane</keyword>
<dbReference type="Proteomes" id="UP000263232">
    <property type="component" value="Chromosome"/>
</dbReference>
<keyword evidence="3 5" id="KW-1133">Transmembrane helix</keyword>